<evidence type="ECO:0000313" key="4">
    <source>
        <dbReference type="EMBL" id="KAK5635804.1"/>
    </source>
</evidence>
<protein>
    <submittedName>
        <fullName evidence="4">Uncharacterized protein</fullName>
    </submittedName>
</protein>
<evidence type="ECO:0000256" key="3">
    <source>
        <dbReference type="SAM" id="SignalP"/>
    </source>
</evidence>
<keyword evidence="5" id="KW-1185">Reference proteome</keyword>
<feature type="region of interest" description="Disordered" evidence="1">
    <location>
        <begin position="19"/>
        <end position="46"/>
    </location>
</feature>
<evidence type="ECO:0000256" key="2">
    <source>
        <dbReference type="SAM" id="Phobius"/>
    </source>
</evidence>
<dbReference type="Proteomes" id="UP001305414">
    <property type="component" value="Unassembled WGS sequence"/>
</dbReference>
<dbReference type="AlphaFoldDB" id="A0AAN7V2V3"/>
<feature type="signal peptide" evidence="3">
    <location>
        <begin position="1"/>
        <end position="18"/>
    </location>
</feature>
<evidence type="ECO:0000313" key="5">
    <source>
        <dbReference type="Proteomes" id="UP001305414"/>
    </source>
</evidence>
<feature type="transmembrane region" description="Helical" evidence="2">
    <location>
        <begin position="53"/>
        <end position="73"/>
    </location>
</feature>
<keyword evidence="2" id="KW-0472">Membrane</keyword>
<gene>
    <name evidence="4" type="ORF">RRF57_011516</name>
</gene>
<organism evidence="4 5">
    <name type="scientific">Xylaria bambusicola</name>
    <dbReference type="NCBI Taxonomy" id="326684"/>
    <lineage>
        <taxon>Eukaryota</taxon>
        <taxon>Fungi</taxon>
        <taxon>Dikarya</taxon>
        <taxon>Ascomycota</taxon>
        <taxon>Pezizomycotina</taxon>
        <taxon>Sordariomycetes</taxon>
        <taxon>Xylariomycetidae</taxon>
        <taxon>Xylariales</taxon>
        <taxon>Xylariaceae</taxon>
        <taxon>Xylaria</taxon>
    </lineage>
</organism>
<sequence length="95" mass="10143">MSIFSAFVICLLPILTLGTPVPKKHPSPPPHSNSTIPWDESDAAQSPGLSTPAIIGIVLGGLLGVMLFGWLIYRLILRGGCCFCCTSEDAEEIEM</sequence>
<accession>A0AAN7V2V3</accession>
<keyword evidence="2" id="KW-1133">Transmembrane helix</keyword>
<evidence type="ECO:0000256" key="1">
    <source>
        <dbReference type="SAM" id="MobiDB-lite"/>
    </source>
</evidence>
<feature type="chain" id="PRO_5042983367" evidence="3">
    <location>
        <begin position="19"/>
        <end position="95"/>
    </location>
</feature>
<keyword evidence="3" id="KW-0732">Signal</keyword>
<keyword evidence="2" id="KW-0812">Transmembrane</keyword>
<reference evidence="4 5" key="1">
    <citation type="submission" date="2023-10" db="EMBL/GenBank/DDBJ databases">
        <title>Draft genome sequence of Xylaria bambusicola isolate GMP-LS, the root and basal stem rot pathogen of sugarcane in Indonesia.</title>
        <authorList>
            <person name="Selvaraj P."/>
            <person name="Muralishankar V."/>
            <person name="Muruganantham S."/>
            <person name="Sp S."/>
            <person name="Haryani S."/>
            <person name="Lau K.J.X."/>
            <person name="Naqvi N.I."/>
        </authorList>
    </citation>
    <scope>NUCLEOTIDE SEQUENCE [LARGE SCALE GENOMIC DNA]</scope>
    <source>
        <strain evidence="4">GMP-LS</strain>
    </source>
</reference>
<name>A0AAN7V2V3_9PEZI</name>
<comment type="caution">
    <text evidence="4">The sequence shown here is derived from an EMBL/GenBank/DDBJ whole genome shotgun (WGS) entry which is preliminary data.</text>
</comment>
<proteinExistence type="predicted"/>
<dbReference type="EMBL" id="JAWHQM010000057">
    <property type="protein sequence ID" value="KAK5635804.1"/>
    <property type="molecule type" value="Genomic_DNA"/>
</dbReference>